<evidence type="ECO:0000313" key="3">
    <source>
        <dbReference type="Proteomes" id="UP000784700"/>
    </source>
</evidence>
<dbReference type="InterPro" id="IPR023561">
    <property type="entry name" value="Carbonic_anhydrase_a-class"/>
</dbReference>
<dbReference type="EMBL" id="QUBG01000001">
    <property type="protein sequence ID" value="TPR46039.1"/>
    <property type="molecule type" value="Genomic_DNA"/>
</dbReference>
<dbReference type="Proteomes" id="UP000784700">
    <property type="component" value="Unassembled WGS sequence"/>
</dbReference>
<dbReference type="InterPro" id="IPR036398">
    <property type="entry name" value="CA_dom_sf"/>
</dbReference>
<dbReference type="GO" id="GO:0004089">
    <property type="term" value="F:carbonate dehydratase activity"/>
    <property type="evidence" value="ECO:0007669"/>
    <property type="project" value="InterPro"/>
</dbReference>
<gene>
    <name evidence="2" type="ORF">DY130_00570</name>
</gene>
<evidence type="ECO:0000259" key="1">
    <source>
        <dbReference type="PROSITE" id="PS51144"/>
    </source>
</evidence>
<reference evidence="2" key="1">
    <citation type="submission" date="2018-08" db="EMBL/GenBank/DDBJ databases">
        <title>Comparative genomics of wild bee and flower associated Lactobacillus reveals potential adaptation to the bee host.</title>
        <authorList>
            <person name="Vuong H.Q."/>
            <person name="Mcfrederick Q.S."/>
        </authorList>
    </citation>
    <scope>NUCLEOTIDE SEQUENCE</scope>
    <source>
        <strain evidence="2">HV_63</strain>
    </source>
</reference>
<proteinExistence type="predicted"/>
<accession>A0A9Q8INJ8</accession>
<dbReference type="PROSITE" id="PS51144">
    <property type="entry name" value="ALPHA_CA_2"/>
    <property type="match status" value="1"/>
</dbReference>
<dbReference type="SMART" id="SM01057">
    <property type="entry name" value="Carb_anhydrase"/>
    <property type="match status" value="1"/>
</dbReference>
<name>A0A9Q8INJ8_9LACO</name>
<comment type="caution">
    <text evidence="2">The sequence shown here is derived from an EMBL/GenBank/DDBJ whole genome shotgun (WGS) entry which is preliminary data.</text>
</comment>
<feature type="domain" description="Alpha-carbonic anhydrase" evidence="1">
    <location>
        <begin position="1"/>
        <end position="211"/>
    </location>
</feature>
<dbReference type="Gene3D" id="3.10.200.10">
    <property type="entry name" value="Alpha carbonic anhydrase"/>
    <property type="match status" value="1"/>
</dbReference>
<dbReference type="SUPFAM" id="SSF51069">
    <property type="entry name" value="Carbonic anhydrase"/>
    <property type="match status" value="1"/>
</dbReference>
<dbReference type="AlphaFoldDB" id="A0A9Q8INJ8"/>
<dbReference type="RefSeq" id="WP_140934285.1">
    <property type="nucleotide sequence ID" value="NZ_QUBF01000001.1"/>
</dbReference>
<dbReference type="InterPro" id="IPR001148">
    <property type="entry name" value="CA_dom"/>
</dbReference>
<sequence length="211" mass="23948">MLNYNNQGNWPNGFGKMQSPIDLSIDEQNQYQEFLPISVDDFYQLNNEIDDGTTIRLTGMGNATVFNREFNFQQIHFHTPAEHTVDGKAAPFEIHLVHQNAIGQTVVVALLVQIGNADASLQEIINNFVPNEETDVSINLTEWIPNLANGFHYAGSLTTPPLTENVEWIVITNSSMTVSQNQVNWFVKQFGNNNRQCQAINNRNVEYYENK</sequence>
<protein>
    <submittedName>
        <fullName evidence="2">Carbonic anhydrase family protein</fullName>
    </submittedName>
</protein>
<dbReference type="GeneID" id="58107616"/>
<dbReference type="InterPro" id="IPR041891">
    <property type="entry name" value="Alpha_CA_prokaryot-like"/>
</dbReference>
<organism evidence="2 3">
    <name type="scientific">Apilactobacillus micheneri</name>
    <dbReference type="NCBI Taxonomy" id="1899430"/>
    <lineage>
        <taxon>Bacteria</taxon>
        <taxon>Bacillati</taxon>
        <taxon>Bacillota</taxon>
        <taxon>Bacilli</taxon>
        <taxon>Lactobacillales</taxon>
        <taxon>Lactobacillaceae</taxon>
        <taxon>Apilactobacillus</taxon>
    </lineage>
</organism>
<evidence type="ECO:0000313" key="2">
    <source>
        <dbReference type="EMBL" id="TPR46039.1"/>
    </source>
</evidence>
<dbReference type="GO" id="GO:0006730">
    <property type="term" value="P:one-carbon metabolic process"/>
    <property type="evidence" value="ECO:0007669"/>
    <property type="project" value="TreeGrafter"/>
</dbReference>
<dbReference type="Pfam" id="PF00194">
    <property type="entry name" value="Carb_anhydrase"/>
    <property type="match status" value="1"/>
</dbReference>
<dbReference type="PANTHER" id="PTHR18952">
    <property type="entry name" value="CARBONIC ANHYDRASE"/>
    <property type="match status" value="1"/>
</dbReference>
<dbReference type="CDD" id="cd03124">
    <property type="entry name" value="alpha_CA_prokaryotic_like"/>
    <property type="match status" value="1"/>
</dbReference>
<dbReference type="PANTHER" id="PTHR18952:SF208">
    <property type="entry name" value="CARBONIC ANHYDRASE XA-RELATED"/>
    <property type="match status" value="1"/>
</dbReference>
<dbReference type="GO" id="GO:0008270">
    <property type="term" value="F:zinc ion binding"/>
    <property type="evidence" value="ECO:0007669"/>
    <property type="project" value="InterPro"/>
</dbReference>